<dbReference type="RefSeq" id="WP_345580006.1">
    <property type="nucleotide sequence ID" value="NZ_BAABLV010000017.1"/>
</dbReference>
<proteinExistence type="predicted"/>
<keyword evidence="4" id="KW-1185">Reference proteome</keyword>
<feature type="transmembrane region" description="Helical" evidence="1">
    <location>
        <begin position="65"/>
        <end position="82"/>
    </location>
</feature>
<reference evidence="4" key="1">
    <citation type="journal article" date="2019" name="Int. J. Syst. Evol. Microbiol.">
        <title>The Global Catalogue of Microorganisms (GCM) 10K type strain sequencing project: providing services to taxonomists for standard genome sequencing and annotation.</title>
        <authorList>
            <consortium name="The Broad Institute Genomics Platform"/>
            <consortium name="The Broad Institute Genome Sequencing Center for Infectious Disease"/>
            <person name="Wu L."/>
            <person name="Ma J."/>
        </authorList>
    </citation>
    <scope>NUCLEOTIDE SEQUENCE [LARGE SCALE GENOMIC DNA]</scope>
    <source>
        <strain evidence="4">JCM 19125</strain>
    </source>
</reference>
<feature type="transmembrane region" description="Helical" evidence="1">
    <location>
        <begin position="244"/>
        <end position="266"/>
    </location>
</feature>
<protein>
    <recommendedName>
        <fullName evidence="2">CAAX prenyl protease 2/Lysostaphin resistance protein A-like domain-containing protein</fullName>
    </recommendedName>
</protein>
<feature type="transmembrane region" description="Helical" evidence="1">
    <location>
        <begin position="16"/>
        <end position="36"/>
    </location>
</feature>
<evidence type="ECO:0000256" key="1">
    <source>
        <dbReference type="SAM" id="Phobius"/>
    </source>
</evidence>
<feature type="transmembrane region" description="Helical" evidence="1">
    <location>
        <begin position="169"/>
        <end position="191"/>
    </location>
</feature>
<evidence type="ECO:0000313" key="3">
    <source>
        <dbReference type="EMBL" id="GAA4894938.1"/>
    </source>
</evidence>
<name>A0ABP9F5Q1_9ACTN</name>
<keyword evidence="1" id="KW-0472">Membrane</keyword>
<feature type="transmembrane region" description="Helical" evidence="1">
    <location>
        <begin position="198"/>
        <end position="214"/>
    </location>
</feature>
<keyword evidence="1" id="KW-1133">Transmembrane helix</keyword>
<dbReference type="EMBL" id="BAABLV010000017">
    <property type="protein sequence ID" value="GAA4894938.1"/>
    <property type="molecule type" value="Genomic_DNA"/>
</dbReference>
<sequence>MTEGTTDIPDGGRRPGWSVSLVPAALVSLSAFFLFALEARPLGYLAMAAGIALAAWLDRVLLRDLLLVAVGLIIVSTISVRADVSWGNVALMGTVLTLAVAVPYLLNRFGYGDHTIRFHWLSGRWNRWMWAYLVAVPVIGWVLLPTYFVRSGAYRNWPALADWTEVARFFVGVNFVGSWDEFFFIITIFVLLRRHFSFWFANALTAVIFVSFLWELGYREWGPLLTTPFALLQAYLYSKTRSLLYVLVVHLLFDVVVFLSIVHVRYPQLQIFFYLW</sequence>
<evidence type="ECO:0000313" key="4">
    <source>
        <dbReference type="Proteomes" id="UP001501521"/>
    </source>
</evidence>
<dbReference type="Proteomes" id="UP001501521">
    <property type="component" value="Unassembled WGS sequence"/>
</dbReference>
<feature type="transmembrane region" description="Helical" evidence="1">
    <location>
        <begin position="128"/>
        <end position="149"/>
    </location>
</feature>
<gene>
    <name evidence="3" type="ORF">GCM10025789_10440</name>
</gene>
<dbReference type="Pfam" id="PF02517">
    <property type="entry name" value="Rce1-like"/>
    <property type="match status" value="1"/>
</dbReference>
<dbReference type="InterPro" id="IPR003675">
    <property type="entry name" value="Rce1/LyrA-like_dom"/>
</dbReference>
<accession>A0ABP9F5Q1</accession>
<feature type="transmembrane region" description="Helical" evidence="1">
    <location>
        <begin position="88"/>
        <end position="107"/>
    </location>
</feature>
<organism evidence="3 4">
    <name type="scientific">Tessaracoccus lubricantis</name>
    <dbReference type="NCBI Taxonomy" id="545543"/>
    <lineage>
        <taxon>Bacteria</taxon>
        <taxon>Bacillati</taxon>
        <taxon>Actinomycetota</taxon>
        <taxon>Actinomycetes</taxon>
        <taxon>Propionibacteriales</taxon>
        <taxon>Propionibacteriaceae</taxon>
        <taxon>Tessaracoccus</taxon>
    </lineage>
</organism>
<feature type="domain" description="CAAX prenyl protease 2/Lysostaphin resistance protein A-like" evidence="2">
    <location>
        <begin position="164"/>
        <end position="256"/>
    </location>
</feature>
<keyword evidence="1" id="KW-0812">Transmembrane</keyword>
<comment type="caution">
    <text evidence="3">The sequence shown here is derived from an EMBL/GenBank/DDBJ whole genome shotgun (WGS) entry which is preliminary data.</text>
</comment>
<evidence type="ECO:0000259" key="2">
    <source>
        <dbReference type="Pfam" id="PF02517"/>
    </source>
</evidence>